<sequence>MTVSISSIYTPYISFNPLFVPSPISKYPKTKLLCHSIICFSSPPDMDAAGPTSLYPLHRSKTIHLVRHAQGFTM</sequence>
<dbReference type="AlphaFoldDB" id="A0AAW1X1A7"/>
<evidence type="ECO:0000313" key="1">
    <source>
        <dbReference type="EMBL" id="KAK9930108.1"/>
    </source>
</evidence>
<name>A0AAW1X1A7_RUBAR</name>
<reference evidence="1 2" key="1">
    <citation type="journal article" date="2023" name="G3 (Bethesda)">
        <title>A chromosome-length genome assembly and annotation of blackberry (Rubus argutus, cv. 'Hillquist').</title>
        <authorList>
            <person name="Bruna T."/>
            <person name="Aryal R."/>
            <person name="Dudchenko O."/>
            <person name="Sargent D.J."/>
            <person name="Mead D."/>
            <person name="Buti M."/>
            <person name="Cavallini A."/>
            <person name="Hytonen T."/>
            <person name="Andres J."/>
            <person name="Pham M."/>
            <person name="Weisz D."/>
            <person name="Mascagni F."/>
            <person name="Usai G."/>
            <person name="Natali L."/>
            <person name="Bassil N."/>
            <person name="Fernandez G.E."/>
            <person name="Lomsadze A."/>
            <person name="Armour M."/>
            <person name="Olukolu B."/>
            <person name="Poorten T."/>
            <person name="Britton C."/>
            <person name="Davik J."/>
            <person name="Ashrafi H."/>
            <person name="Aiden E.L."/>
            <person name="Borodovsky M."/>
            <person name="Worthington M."/>
        </authorList>
    </citation>
    <scope>NUCLEOTIDE SEQUENCE [LARGE SCALE GENOMIC DNA]</scope>
    <source>
        <strain evidence="1">PI 553951</strain>
    </source>
</reference>
<dbReference type="Proteomes" id="UP001457282">
    <property type="component" value="Unassembled WGS sequence"/>
</dbReference>
<protein>
    <recommendedName>
        <fullName evidence="3">Phosphoglycerate mutase</fullName>
    </recommendedName>
</protein>
<proteinExistence type="predicted"/>
<organism evidence="1 2">
    <name type="scientific">Rubus argutus</name>
    <name type="common">Southern blackberry</name>
    <dbReference type="NCBI Taxonomy" id="59490"/>
    <lineage>
        <taxon>Eukaryota</taxon>
        <taxon>Viridiplantae</taxon>
        <taxon>Streptophyta</taxon>
        <taxon>Embryophyta</taxon>
        <taxon>Tracheophyta</taxon>
        <taxon>Spermatophyta</taxon>
        <taxon>Magnoliopsida</taxon>
        <taxon>eudicotyledons</taxon>
        <taxon>Gunneridae</taxon>
        <taxon>Pentapetalae</taxon>
        <taxon>rosids</taxon>
        <taxon>fabids</taxon>
        <taxon>Rosales</taxon>
        <taxon>Rosaceae</taxon>
        <taxon>Rosoideae</taxon>
        <taxon>Rosoideae incertae sedis</taxon>
        <taxon>Rubus</taxon>
    </lineage>
</organism>
<comment type="caution">
    <text evidence="1">The sequence shown here is derived from an EMBL/GenBank/DDBJ whole genome shotgun (WGS) entry which is preliminary data.</text>
</comment>
<gene>
    <name evidence="1" type="ORF">M0R45_027164</name>
</gene>
<keyword evidence="2" id="KW-1185">Reference proteome</keyword>
<evidence type="ECO:0000313" key="2">
    <source>
        <dbReference type="Proteomes" id="UP001457282"/>
    </source>
</evidence>
<evidence type="ECO:0008006" key="3">
    <source>
        <dbReference type="Google" id="ProtNLM"/>
    </source>
</evidence>
<accession>A0AAW1X1A7</accession>
<dbReference type="EMBL" id="JBEDUW010000005">
    <property type="protein sequence ID" value="KAK9930108.1"/>
    <property type="molecule type" value="Genomic_DNA"/>
</dbReference>